<feature type="signal peptide" evidence="5">
    <location>
        <begin position="1"/>
        <end position="21"/>
    </location>
</feature>
<reference evidence="7 8" key="1">
    <citation type="submission" date="2009-08" db="EMBL/GenBank/DDBJ databases">
        <title>The Genome Sequence of Spizellomyces punctatus strain DAOM BR117.</title>
        <authorList>
            <consortium name="The Broad Institute Genome Sequencing Platform"/>
            <person name="Russ C."/>
            <person name="Cuomo C."/>
            <person name="Shea T."/>
            <person name="Young S.K."/>
            <person name="Zeng Q."/>
            <person name="Koehrsen M."/>
            <person name="Haas B."/>
            <person name="Borodovsky M."/>
            <person name="Guigo R."/>
            <person name="Alvarado L."/>
            <person name="Berlin A."/>
            <person name="Bochicchio J."/>
            <person name="Borenstein D."/>
            <person name="Chapman S."/>
            <person name="Chen Z."/>
            <person name="Engels R."/>
            <person name="Freedman E."/>
            <person name="Gellesch M."/>
            <person name="Goldberg J."/>
            <person name="Griggs A."/>
            <person name="Gujja S."/>
            <person name="Heiman D."/>
            <person name="Hepburn T."/>
            <person name="Howarth C."/>
            <person name="Jen D."/>
            <person name="Larson L."/>
            <person name="Lewis B."/>
            <person name="Mehta T."/>
            <person name="Park D."/>
            <person name="Pearson M."/>
            <person name="Roberts A."/>
            <person name="Saif S."/>
            <person name="Shenoy N."/>
            <person name="Sisk P."/>
            <person name="Stolte C."/>
            <person name="Sykes S."/>
            <person name="Thomson T."/>
            <person name="Walk T."/>
            <person name="White J."/>
            <person name="Yandava C."/>
            <person name="Burger G."/>
            <person name="Gray M.W."/>
            <person name="Holland P.W.H."/>
            <person name="King N."/>
            <person name="Lang F.B.F."/>
            <person name="Roger A.J."/>
            <person name="Ruiz-Trillo I."/>
            <person name="Lander E."/>
            <person name="Nusbaum C."/>
        </authorList>
    </citation>
    <scope>NUCLEOTIDE SEQUENCE [LARGE SCALE GENOMIC DNA]</scope>
    <source>
        <strain evidence="7 8">DAOM BR117</strain>
    </source>
</reference>
<dbReference type="PROSITE" id="PS50002">
    <property type="entry name" value="SH3"/>
    <property type="match status" value="1"/>
</dbReference>
<dbReference type="AlphaFoldDB" id="A0A0L0H8K3"/>
<dbReference type="Pfam" id="PF14604">
    <property type="entry name" value="SH3_9"/>
    <property type="match status" value="1"/>
</dbReference>
<dbReference type="InterPro" id="IPR001452">
    <property type="entry name" value="SH3_domain"/>
</dbReference>
<name>A0A0L0H8K3_SPIPD</name>
<keyword evidence="4" id="KW-1133">Transmembrane helix</keyword>
<organism evidence="7 8">
    <name type="scientific">Spizellomyces punctatus (strain DAOM BR117)</name>
    <dbReference type="NCBI Taxonomy" id="645134"/>
    <lineage>
        <taxon>Eukaryota</taxon>
        <taxon>Fungi</taxon>
        <taxon>Fungi incertae sedis</taxon>
        <taxon>Chytridiomycota</taxon>
        <taxon>Chytridiomycota incertae sedis</taxon>
        <taxon>Chytridiomycetes</taxon>
        <taxon>Spizellomycetales</taxon>
        <taxon>Spizellomycetaceae</taxon>
        <taxon>Spizellomyces</taxon>
    </lineage>
</organism>
<dbReference type="PROSITE" id="PS51257">
    <property type="entry name" value="PROKAR_LIPOPROTEIN"/>
    <property type="match status" value="1"/>
</dbReference>
<dbReference type="SUPFAM" id="SSF50044">
    <property type="entry name" value="SH3-domain"/>
    <property type="match status" value="1"/>
</dbReference>
<dbReference type="STRING" id="645134.A0A0L0H8K3"/>
<dbReference type="InParanoid" id="A0A0L0H8K3"/>
<dbReference type="Proteomes" id="UP000053201">
    <property type="component" value="Unassembled WGS sequence"/>
</dbReference>
<evidence type="ECO:0000256" key="5">
    <source>
        <dbReference type="SAM" id="SignalP"/>
    </source>
</evidence>
<proteinExistence type="predicted"/>
<dbReference type="OrthoDB" id="5340910at2759"/>
<evidence type="ECO:0000256" key="3">
    <source>
        <dbReference type="SAM" id="MobiDB-lite"/>
    </source>
</evidence>
<sequence length="309" mass="32242">MKTTTWTIGVAFFASISRVGAQSVVLGGACDPAQDVFGCQGKNYMACDPTSKRWILQNLCPTDCLGIPSFAQNCGRNSHGIEEPGTNPNPSPTTTTPTPTPTTTTTRPSTRPASIVPSIPVSTVPVSVSVSPNVTPVVGIVPTPANTPNPLPPASSASPASSSTKAPIWILGPALFVTLAVGTLLVVVYRRRRARFPDPETQIKPPFTPTLASVLEKRYVVVHPYVPAVNDEIALSTGDVVRLFLLFDDGWAKGVNEATGQTGLLPCACIEELSPPSHSPLAASPTTYSTASVSSITPVLPSSSSSSPR</sequence>
<dbReference type="Gene3D" id="2.30.30.40">
    <property type="entry name" value="SH3 Domains"/>
    <property type="match status" value="1"/>
</dbReference>
<dbReference type="RefSeq" id="XP_016605905.1">
    <property type="nucleotide sequence ID" value="XM_016755053.1"/>
</dbReference>
<feature type="chain" id="PRO_5005539777" description="SH3 domain-containing protein" evidence="5">
    <location>
        <begin position="22"/>
        <end position="309"/>
    </location>
</feature>
<feature type="region of interest" description="Disordered" evidence="3">
    <location>
        <begin position="76"/>
        <end position="116"/>
    </location>
</feature>
<dbReference type="InterPro" id="IPR036028">
    <property type="entry name" value="SH3-like_dom_sf"/>
</dbReference>
<keyword evidence="4" id="KW-0812">Transmembrane</keyword>
<keyword evidence="4" id="KW-0472">Membrane</keyword>
<evidence type="ECO:0000256" key="4">
    <source>
        <dbReference type="SAM" id="Phobius"/>
    </source>
</evidence>
<keyword evidence="5" id="KW-0732">Signal</keyword>
<feature type="compositionally biased region" description="Low complexity" evidence="3">
    <location>
        <begin position="86"/>
        <end position="116"/>
    </location>
</feature>
<evidence type="ECO:0000259" key="6">
    <source>
        <dbReference type="PROSITE" id="PS50002"/>
    </source>
</evidence>
<evidence type="ECO:0000313" key="8">
    <source>
        <dbReference type="Proteomes" id="UP000053201"/>
    </source>
</evidence>
<dbReference type="EMBL" id="KQ257462">
    <property type="protein sequence ID" value="KNC97865.1"/>
    <property type="molecule type" value="Genomic_DNA"/>
</dbReference>
<keyword evidence="8" id="KW-1185">Reference proteome</keyword>
<gene>
    <name evidence="7" type="ORF">SPPG_06859</name>
</gene>
<feature type="transmembrane region" description="Helical" evidence="4">
    <location>
        <begin position="168"/>
        <end position="189"/>
    </location>
</feature>
<evidence type="ECO:0000256" key="1">
    <source>
        <dbReference type="ARBA" id="ARBA00022443"/>
    </source>
</evidence>
<feature type="domain" description="SH3" evidence="6">
    <location>
        <begin position="214"/>
        <end position="275"/>
    </location>
</feature>
<evidence type="ECO:0000313" key="7">
    <source>
        <dbReference type="EMBL" id="KNC97865.1"/>
    </source>
</evidence>
<keyword evidence="1 2" id="KW-0728">SH3 domain</keyword>
<dbReference type="GeneID" id="27690131"/>
<protein>
    <recommendedName>
        <fullName evidence="6">SH3 domain-containing protein</fullName>
    </recommendedName>
</protein>
<dbReference type="PRINTS" id="PR01217">
    <property type="entry name" value="PRICHEXTENSN"/>
</dbReference>
<dbReference type="VEuPathDB" id="FungiDB:SPPG_06859"/>
<dbReference type="SMART" id="SM00326">
    <property type="entry name" value="SH3"/>
    <property type="match status" value="1"/>
</dbReference>
<accession>A0A0L0H8K3</accession>
<evidence type="ECO:0000256" key="2">
    <source>
        <dbReference type="PROSITE-ProRule" id="PRU00192"/>
    </source>
</evidence>